<dbReference type="EMBL" id="JAQGDS010000011">
    <property type="protein sequence ID" value="KAJ6256937.1"/>
    <property type="molecule type" value="Genomic_DNA"/>
</dbReference>
<accession>A0AAD6IR94</accession>
<organism evidence="12 13">
    <name type="scientific">Drechslerella dactyloides</name>
    <name type="common">Nematode-trapping fungus</name>
    <name type="synonym">Arthrobotrys dactyloides</name>
    <dbReference type="NCBI Taxonomy" id="74499"/>
    <lineage>
        <taxon>Eukaryota</taxon>
        <taxon>Fungi</taxon>
        <taxon>Dikarya</taxon>
        <taxon>Ascomycota</taxon>
        <taxon>Pezizomycotina</taxon>
        <taxon>Orbiliomycetes</taxon>
        <taxon>Orbiliales</taxon>
        <taxon>Orbiliaceae</taxon>
        <taxon>Drechslerella</taxon>
    </lineage>
</organism>
<evidence type="ECO:0000256" key="4">
    <source>
        <dbReference type="ARBA" id="ARBA00019691"/>
    </source>
</evidence>
<evidence type="ECO:0000313" key="13">
    <source>
        <dbReference type="Proteomes" id="UP001221413"/>
    </source>
</evidence>
<reference evidence="12" key="1">
    <citation type="submission" date="2023-01" db="EMBL/GenBank/DDBJ databases">
        <title>The chitinases involved in constricting ring structure development in the nematode-trapping fungus Drechslerella dactyloides.</title>
        <authorList>
            <person name="Wang R."/>
            <person name="Zhang L."/>
            <person name="Tang P."/>
            <person name="Li S."/>
            <person name="Liang L."/>
        </authorList>
    </citation>
    <scope>NUCLEOTIDE SEQUENCE</scope>
    <source>
        <strain evidence="12">YMF1.00031</strain>
    </source>
</reference>
<keyword evidence="13" id="KW-1185">Reference proteome</keyword>
<dbReference type="Proteomes" id="UP001221413">
    <property type="component" value="Unassembled WGS sequence"/>
</dbReference>
<comment type="subcellular location">
    <subcellularLocation>
        <location evidence="1 10">Nucleus</location>
    </subcellularLocation>
</comment>
<name>A0AAD6IR94_DREDA</name>
<proteinExistence type="inferred from homology"/>
<evidence type="ECO:0000256" key="9">
    <source>
        <dbReference type="ARBA" id="ARBA00025687"/>
    </source>
</evidence>
<evidence type="ECO:0000256" key="5">
    <source>
        <dbReference type="ARBA" id="ARBA00023015"/>
    </source>
</evidence>
<protein>
    <recommendedName>
        <fullName evidence="4 10">Mediator of RNA polymerase II transcription subunit 21</fullName>
    </recommendedName>
</protein>
<evidence type="ECO:0000256" key="3">
    <source>
        <dbReference type="ARBA" id="ARBA00011837"/>
    </source>
</evidence>
<evidence type="ECO:0000256" key="8">
    <source>
        <dbReference type="ARBA" id="ARBA00023242"/>
    </source>
</evidence>
<evidence type="ECO:0000256" key="1">
    <source>
        <dbReference type="ARBA" id="ARBA00004123"/>
    </source>
</evidence>
<dbReference type="PANTHER" id="PTHR13381">
    <property type="entry name" value="RNA POLYMERASE II HOLOENZYME COMPONENT SRB7"/>
    <property type="match status" value="1"/>
</dbReference>
<comment type="similarity">
    <text evidence="2 10">Belongs to the Mediator complex subunit 21 family.</text>
</comment>
<dbReference type="Pfam" id="PF11221">
    <property type="entry name" value="Med21"/>
    <property type="match status" value="1"/>
</dbReference>
<evidence type="ECO:0000256" key="2">
    <source>
        <dbReference type="ARBA" id="ARBA00005770"/>
    </source>
</evidence>
<dbReference type="SUPFAM" id="SSF140718">
    <property type="entry name" value="Mediator hinge subcomplex-like"/>
    <property type="match status" value="1"/>
</dbReference>
<dbReference type="Gene3D" id="6.10.280.10">
    <property type="entry name" value="Mediator complex, subunit Med21"/>
    <property type="match status" value="1"/>
</dbReference>
<dbReference type="AlphaFoldDB" id="A0AAD6IR94"/>
<keyword evidence="11" id="KW-0175">Coiled coil</keyword>
<keyword evidence="8 10" id="KW-0539">Nucleus</keyword>
<feature type="coiled-coil region" evidence="11">
    <location>
        <begin position="128"/>
        <end position="173"/>
    </location>
</feature>
<dbReference type="GO" id="GO:0016592">
    <property type="term" value="C:mediator complex"/>
    <property type="evidence" value="ECO:0007669"/>
    <property type="project" value="UniProtKB-UniRule"/>
</dbReference>
<evidence type="ECO:0000256" key="7">
    <source>
        <dbReference type="ARBA" id="ARBA00023163"/>
    </source>
</evidence>
<dbReference type="InterPro" id="IPR037212">
    <property type="entry name" value="Med7/Med21-like"/>
</dbReference>
<comment type="caution">
    <text evidence="12">The sequence shown here is derived from an EMBL/GenBank/DDBJ whole genome shotgun (WGS) entry which is preliminary data.</text>
</comment>
<gene>
    <name evidence="12" type="ORF">Dda_7820</name>
</gene>
<evidence type="ECO:0000313" key="12">
    <source>
        <dbReference type="EMBL" id="KAJ6256937.1"/>
    </source>
</evidence>
<keyword evidence="6 10" id="KW-0010">Activator</keyword>
<dbReference type="InterPro" id="IPR021384">
    <property type="entry name" value="Mediator_Med21"/>
</dbReference>
<sequence length="173" mass="19436">MYRGGRAETTDICVVPKPSMLASLVPQGWDGSFTATSSFVAMADRLTQLQDSIDQLSTIFYCALRYVGTHHDFTPTSPSQQKVRDETLQPDPPALFRASQQELARDLVLKTKQIELLIASLPGIGVSEDDQKARLEELGRELAAAEEERKRSIEEKERLLNEFDEVVRSLKRV</sequence>
<evidence type="ECO:0000256" key="6">
    <source>
        <dbReference type="ARBA" id="ARBA00023159"/>
    </source>
</evidence>
<evidence type="ECO:0000256" key="11">
    <source>
        <dbReference type="SAM" id="Coils"/>
    </source>
</evidence>
<comment type="function">
    <text evidence="9 10">Component of the Mediator complex, a coactivator involved in the regulated transcription of nearly all RNA polymerase II-dependent genes. Mediator functions as a bridge to convey information from gene-specific regulatory proteins to the basal RNA polymerase II transcription machinery. Mediator is recruited to promoters by direct interactions with regulatory proteins and serves as a scaffold for the assembly of a functional preinitiation complex with RNA polymerase II and the general transcription factors.</text>
</comment>
<comment type="subunit">
    <text evidence="3 10">Component of the Mediator complex.</text>
</comment>
<dbReference type="PANTHER" id="PTHR13381:SF0">
    <property type="entry name" value="MEDIATOR OF RNA POLYMERASE II TRANSCRIPTION SUBUNIT 21"/>
    <property type="match status" value="1"/>
</dbReference>
<keyword evidence="7 10" id="KW-0804">Transcription</keyword>
<evidence type="ECO:0000256" key="10">
    <source>
        <dbReference type="RuleBase" id="RU366036"/>
    </source>
</evidence>
<keyword evidence="5 10" id="KW-0805">Transcription regulation</keyword>
<dbReference type="GO" id="GO:0003712">
    <property type="term" value="F:transcription coregulator activity"/>
    <property type="evidence" value="ECO:0007669"/>
    <property type="project" value="TreeGrafter"/>
</dbReference>
<dbReference type="GO" id="GO:0006357">
    <property type="term" value="P:regulation of transcription by RNA polymerase II"/>
    <property type="evidence" value="ECO:0007669"/>
    <property type="project" value="TreeGrafter"/>
</dbReference>